<evidence type="ECO:0000256" key="1">
    <source>
        <dbReference type="ARBA" id="ARBA00023161"/>
    </source>
</evidence>
<feature type="domain" description="Telomerase activating protein Est1-like N-terminal" evidence="3">
    <location>
        <begin position="94"/>
        <end position="169"/>
    </location>
</feature>
<accession>A0ABP1R506</accession>
<evidence type="ECO:0000259" key="3">
    <source>
        <dbReference type="Pfam" id="PF10374"/>
    </source>
</evidence>
<dbReference type="InterPro" id="IPR011990">
    <property type="entry name" value="TPR-like_helical_dom_sf"/>
</dbReference>
<organism evidence="4 5">
    <name type="scientific">Orchesella dallaii</name>
    <dbReference type="NCBI Taxonomy" id="48710"/>
    <lineage>
        <taxon>Eukaryota</taxon>
        <taxon>Metazoa</taxon>
        <taxon>Ecdysozoa</taxon>
        <taxon>Arthropoda</taxon>
        <taxon>Hexapoda</taxon>
        <taxon>Collembola</taxon>
        <taxon>Entomobryomorpha</taxon>
        <taxon>Entomobryoidea</taxon>
        <taxon>Orchesellidae</taxon>
        <taxon>Orchesellinae</taxon>
        <taxon>Orchesella</taxon>
    </lineage>
</organism>
<reference evidence="4 5" key="1">
    <citation type="submission" date="2024-08" db="EMBL/GenBank/DDBJ databases">
        <authorList>
            <person name="Cucini C."/>
            <person name="Frati F."/>
        </authorList>
    </citation>
    <scope>NUCLEOTIDE SEQUENCE [LARGE SCALE GENOMIC DNA]</scope>
</reference>
<dbReference type="EMBL" id="CAXLJM020000057">
    <property type="protein sequence ID" value="CAL8118593.1"/>
    <property type="molecule type" value="Genomic_DNA"/>
</dbReference>
<dbReference type="Pfam" id="PF10373">
    <property type="entry name" value="EST1_DNA_bind"/>
    <property type="match status" value="1"/>
</dbReference>
<dbReference type="PANTHER" id="PTHR15696">
    <property type="entry name" value="SMG-7 SUPPRESSOR WITH MORPHOLOGICAL EFFECT ON GENITALIA PROTEIN 7"/>
    <property type="match status" value="1"/>
</dbReference>
<dbReference type="PANTHER" id="PTHR15696:SF0">
    <property type="entry name" value="TELOMERASE-BINDING PROTEIN EST1A"/>
    <property type="match status" value="1"/>
</dbReference>
<dbReference type="InterPro" id="IPR045153">
    <property type="entry name" value="Est1/Ebs1-like"/>
</dbReference>
<dbReference type="Proteomes" id="UP001642540">
    <property type="component" value="Unassembled WGS sequence"/>
</dbReference>
<protein>
    <recommendedName>
        <fullName evidence="6">Protein SMG7</fullName>
    </recommendedName>
</protein>
<name>A0ABP1R506_9HEXA</name>
<dbReference type="SUPFAM" id="SSF48452">
    <property type="entry name" value="TPR-like"/>
    <property type="match status" value="1"/>
</dbReference>
<dbReference type="Pfam" id="PF10374">
    <property type="entry name" value="EST1"/>
    <property type="match status" value="1"/>
</dbReference>
<dbReference type="Gene3D" id="1.25.40.10">
    <property type="entry name" value="Tetratricopeptide repeat domain"/>
    <property type="match status" value="1"/>
</dbReference>
<evidence type="ECO:0008006" key="6">
    <source>
        <dbReference type="Google" id="ProtNLM"/>
    </source>
</evidence>
<proteinExistence type="predicted"/>
<comment type="caution">
    <text evidence="4">The sequence shown here is derived from an EMBL/GenBank/DDBJ whole genome shotgun (WGS) entry which is preliminary data.</text>
</comment>
<gene>
    <name evidence="4" type="ORF">ODALV1_LOCUS18202</name>
</gene>
<keyword evidence="1" id="KW-0866">Nonsense-mediated mRNA decay</keyword>
<sequence length="581" mass="65265">MMNLNSTIAMSNQHLLQQMQKVHQKLEDLRLRLNEPIVPLTNEAILHLSTELQPLYKALIMYNLDEFISRNLETALWNDCFKTPLTRYGRTDKNLFNLMIESGVGFYLGLIQDIGVHFDISFITNTPSASKLYCTSSLLNNHFIKPSKSSIYFIIQNCLLHVGDLLRYRGSSYPEAIKMYEKSAAVCPSNGYPYHQMGLTQLLIATTTENGHLMDELVSCLYYFARSLAVSNRYLPAFQSIENLIKTKVEVAKQLPKHHDMLRLFMVSIYENSKAPNLFQLMGSVIATEHKISASTLVKMIVIALWNNWRNQFSPNSLDIIACIINTVVQAASIVPDFQPHTTLCLPHIKLLLEWINWHQDNPTMPYLFSKLNVGKLIGVLNYLQATNQMAQSSPGSWVLEAILPEEKKLIGFIPLDYSVCFNAGSSAGAIEPPNGTTLNSQPPRQAMLGGHLLSEDKDAALSQNLRIHRIVAIALKLASNKRCFMFDGVKFLEKPVTPVPTQIQPSRRNVALQSIFRTANVEVESQDLSPTAPFITSSSTTNLPTVTATGSITATNLTTPHDFFRSIWTPDTENTESNWN</sequence>
<dbReference type="InterPro" id="IPR018834">
    <property type="entry name" value="DNA/RNA-bd_Est1-type"/>
</dbReference>
<feature type="domain" description="DNA/RNA-binding" evidence="2">
    <location>
        <begin position="176"/>
        <end position="253"/>
    </location>
</feature>
<evidence type="ECO:0000313" key="4">
    <source>
        <dbReference type="EMBL" id="CAL8118593.1"/>
    </source>
</evidence>
<dbReference type="InterPro" id="IPR019458">
    <property type="entry name" value="Est1-like_N"/>
</dbReference>
<evidence type="ECO:0000313" key="5">
    <source>
        <dbReference type="Proteomes" id="UP001642540"/>
    </source>
</evidence>
<keyword evidence="5" id="KW-1185">Reference proteome</keyword>
<evidence type="ECO:0000259" key="2">
    <source>
        <dbReference type="Pfam" id="PF10373"/>
    </source>
</evidence>